<feature type="non-terminal residue" evidence="5">
    <location>
        <position position="1"/>
    </location>
</feature>
<accession>X0V3E3</accession>
<keyword evidence="2" id="KW-0547">Nucleotide-binding</keyword>
<proteinExistence type="inferred from homology"/>
<evidence type="ECO:0000313" key="5">
    <source>
        <dbReference type="EMBL" id="GAG12654.1"/>
    </source>
</evidence>
<sequence>KNKKFKDLFNKSTKVTLKDLKTLDTKLASKIKKHMNDYKYLGYNFEGPPFSDQYFLERWRELIRKKENILKSIENINKERKNSIKQGKRVILDLKIDLKHQNFFQIAKEIIYGKDYRKMSLVRSYYQIEPLLREIAKRTRLTLSETRNCLLDEVGDMLKNKIKRPKDLSKRMKGCLFVVINRKLPGRVFIDQVFVEMKKYLERKKDFGEVSYFHGQTAATGKARGIVKIINTIKDLPKMKQGDILVSQMTNPDLVPAMKRAAAIVTDLGGIT</sequence>
<reference evidence="5" key="1">
    <citation type="journal article" date="2014" name="Front. Microbiol.">
        <title>High frequency of phylogenetically diverse reductive dehalogenase-homologous genes in deep subseafloor sedimentary metagenomes.</title>
        <authorList>
            <person name="Kawai M."/>
            <person name="Futagami T."/>
            <person name="Toyoda A."/>
            <person name="Takaki Y."/>
            <person name="Nishi S."/>
            <person name="Hori S."/>
            <person name="Arai W."/>
            <person name="Tsubouchi T."/>
            <person name="Morono Y."/>
            <person name="Uchiyama I."/>
            <person name="Ito T."/>
            <person name="Fujiyama A."/>
            <person name="Inagaki F."/>
            <person name="Takami H."/>
        </authorList>
    </citation>
    <scope>NUCLEOTIDE SEQUENCE</scope>
    <source>
        <strain evidence="5">Expedition CK06-06</strain>
    </source>
</reference>
<organism evidence="5">
    <name type="scientific">marine sediment metagenome</name>
    <dbReference type="NCBI Taxonomy" id="412755"/>
    <lineage>
        <taxon>unclassified sequences</taxon>
        <taxon>metagenomes</taxon>
        <taxon>ecological metagenomes</taxon>
    </lineage>
</organism>
<protein>
    <recommendedName>
        <fullName evidence="4">PEP-utilising enzyme mobile domain-containing protein</fullName>
    </recommendedName>
</protein>
<evidence type="ECO:0000256" key="3">
    <source>
        <dbReference type="ARBA" id="ARBA00022840"/>
    </source>
</evidence>
<dbReference type="PANTHER" id="PTHR43030:SF1">
    <property type="entry name" value="PHOSPHOENOLPYRUVATE SYNTHASE"/>
    <property type="match status" value="1"/>
</dbReference>
<keyword evidence="3" id="KW-0067">ATP-binding</keyword>
<dbReference type="GO" id="GO:0008986">
    <property type="term" value="F:pyruvate, water dikinase activity"/>
    <property type="evidence" value="ECO:0007669"/>
    <property type="project" value="InterPro"/>
</dbReference>
<dbReference type="EMBL" id="BARS01020923">
    <property type="protein sequence ID" value="GAG12654.1"/>
    <property type="molecule type" value="Genomic_DNA"/>
</dbReference>
<feature type="domain" description="PEP-utilising enzyme mobile" evidence="4">
    <location>
        <begin position="240"/>
        <end position="272"/>
    </location>
</feature>
<evidence type="ECO:0000259" key="4">
    <source>
        <dbReference type="Pfam" id="PF00391"/>
    </source>
</evidence>
<dbReference type="InterPro" id="IPR008279">
    <property type="entry name" value="PEP-util_enz_mobile_dom"/>
</dbReference>
<comment type="caution">
    <text evidence="5">The sequence shown here is derived from an EMBL/GenBank/DDBJ whole genome shotgun (WGS) entry which is preliminary data.</text>
</comment>
<evidence type="ECO:0000256" key="2">
    <source>
        <dbReference type="ARBA" id="ARBA00022741"/>
    </source>
</evidence>
<feature type="non-terminal residue" evidence="5">
    <location>
        <position position="272"/>
    </location>
</feature>
<dbReference type="SUPFAM" id="SSF52009">
    <property type="entry name" value="Phosphohistidine domain"/>
    <property type="match status" value="1"/>
</dbReference>
<dbReference type="InterPro" id="IPR036637">
    <property type="entry name" value="Phosphohistidine_dom_sf"/>
</dbReference>
<dbReference type="AlphaFoldDB" id="X0V3E3"/>
<name>X0V3E3_9ZZZZ</name>
<dbReference type="Gene3D" id="3.50.30.10">
    <property type="entry name" value="Phosphohistidine domain"/>
    <property type="match status" value="1"/>
</dbReference>
<dbReference type="GO" id="GO:0005524">
    <property type="term" value="F:ATP binding"/>
    <property type="evidence" value="ECO:0007669"/>
    <property type="project" value="UniProtKB-KW"/>
</dbReference>
<comment type="similarity">
    <text evidence="1">Belongs to the PEP-utilizing enzyme family.</text>
</comment>
<dbReference type="PANTHER" id="PTHR43030">
    <property type="entry name" value="PHOSPHOENOLPYRUVATE SYNTHASE"/>
    <property type="match status" value="1"/>
</dbReference>
<gene>
    <name evidence="5" type="ORF">S01H1_33686</name>
</gene>
<dbReference type="InterPro" id="IPR006319">
    <property type="entry name" value="PEP_synth"/>
</dbReference>
<dbReference type="Pfam" id="PF00391">
    <property type="entry name" value="PEP-utilizers"/>
    <property type="match status" value="1"/>
</dbReference>
<evidence type="ECO:0000256" key="1">
    <source>
        <dbReference type="ARBA" id="ARBA00007837"/>
    </source>
</evidence>